<comment type="catalytic activity">
    <reaction evidence="1">
        <text>a phosphate monoester + H2O = an alcohol + phosphate</text>
        <dbReference type="Rhea" id="RHEA:15017"/>
        <dbReference type="ChEBI" id="CHEBI:15377"/>
        <dbReference type="ChEBI" id="CHEBI:30879"/>
        <dbReference type="ChEBI" id="CHEBI:43474"/>
        <dbReference type="ChEBI" id="CHEBI:67140"/>
        <dbReference type="EC" id="3.1.3.2"/>
    </reaction>
</comment>
<keyword evidence="1 4" id="KW-0378">Hydrolase</keyword>
<dbReference type="InterPro" id="IPR000326">
    <property type="entry name" value="PAP2/HPO"/>
</dbReference>
<dbReference type="SUPFAM" id="SSF48317">
    <property type="entry name" value="Acid phosphatase/Vanadium-dependent haloperoxidase"/>
    <property type="match status" value="1"/>
</dbReference>
<name>A0ABU1MWW9_9CAUL</name>
<protein>
    <recommendedName>
        <fullName evidence="1">Acid phosphatase</fullName>
        <ecNumber evidence="1">3.1.3.2</ecNumber>
    </recommendedName>
</protein>
<dbReference type="GO" id="GO:0003993">
    <property type="term" value="F:acid phosphatase activity"/>
    <property type="evidence" value="ECO:0007669"/>
    <property type="project" value="UniProtKB-EC"/>
</dbReference>
<dbReference type="Proteomes" id="UP001262754">
    <property type="component" value="Unassembled WGS sequence"/>
</dbReference>
<comment type="caution">
    <text evidence="4">The sequence shown here is derived from an EMBL/GenBank/DDBJ whole genome shotgun (WGS) entry which is preliminary data.</text>
</comment>
<dbReference type="PROSITE" id="PS51257">
    <property type="entry name" value="PROKAR_LIPOPROTEIN"/>
    <property type="match status" value="1"/>
</dbReference>
<comment type="similarity">
    <text evidence="1">Belongs to the class A bacterial acid phosphatase family.</text>
</comment>
<organism evidence="4 5">
    <name type="scientific">Caulobacter rhizosphaerae</name>
    <dbReference type="NCBI Taxonomy" id="2010972"/>
    <lineage>
        <taxon>Bacteria</taxon>
        <taxon>Pseudomonadati</taxon>
        <taxon>Pseudomonadota</taxon>
        <taxon>Alphaproteobacteria</taxon>
        <taxon>Caulobacterales</taxon>
        <taxon>Caulobacteraceae</taxon>
        <taxon>Caulobacter</taxon>
    </lineage>
</organism>
<dbReference type="Gene3D" id="1.20.144.10">
    <property type="entry name" value="Phosphatidic acid phosphatase type 2/haloperoxidase"/>
    <property type="match status" value="1"/>
</dbReference>
<sequence>MRVGLMIGMTALALAGCASLTGSQADPYLARGAYDARQAVPPPPPAGSAADQQDRAVFLATRRLKDTPRWSLARQDTHKAAIADAYSCALGVTPSRQATPRLAALLRRIGRDVRPAVAAPKRLYDRKRPYQVQPGAICVRSGLVTALTPDYPSGHATWGWTVGLVLAKAQPQRSDAILARARAYGESRVVCGVHNASSVEAGRLNAAALVRTLERSPAFTADLAAVGRELDAARTAGLVPDPARCTAEAAVLAQRPY</sequence>
<dbReference type="RefSeq" id="WP_310030282.1">
    <property type="nucleotide sequence ID" value="NZ_JAVDRL010000004.1"/>
</dbReference>
<proteinExistence type="inferred from homology"/>
<feature type="chain" id="PRO_5047336309" description="Acid phosphatase" evidence="2">
    <location>
        <begin position="26"/>
        <end position="257"/>
    </location>
</feature>
<dbReference type="CDD" id="cd03397">
    <property type="entry name" value="PAP2_acid_phosphatase"/>
    <property type="match status" value="1"/>
</dbReference>
<keyword evidence="5" id="KW-1185">Reference proteome</keyword>
<evidence type="ECO:0000256" key="1">
    <source>
        <dbReference type="PIRNR" id="PIRNR000897"/>
    </source>
</evidence>
<dbReference type="Pfam" id="PF01569">
    <property type="entry name" value="PAP2"/>
    <property type="match status" value="1"/>
</dbReference>
<gene>
    <name evidence="4" type="ORF">J2800_001406</name>
</gene>
<dbReference type="EC" id="3.1.3.2" evidence="1"/>
<dbReference type="PIRSF" id="PIRSF000897">
    <property type="entry name" value="Acid_Ptase_ClsA"/>
    <property type="match status" value="1"/>
</dbReference>
<dbReference type="InterPro" id="IPR036938">
    <property type="entry name" value="PAP2/HPO_sf"/>
</dbReference>
<dbReference type="EMBL" id="JAVDRL010000004">
    <property type="protein sequence ID" value="MDR6530667.1"/>
    <property type="molecule type" value="Genomic_DNA"/>
</dbReference>
<dbReference type="SMART" id="SM00014">
    <property type="entry name" value="acidPPc"/>
    <property type="match status" value="1"/>
</dbReference>
<reference evidence="4 5" key="1">
    <citation type="submission" date="2023-07" db="EMBL/GenBank/DDBJ databases">
        <title>Sorghum-associated microbial communities from plants grown in Nebraska, USA.</title>
        <authorList>
            <person name="Schachtman D."/>
        </authorList>
    </citation>
    <scope>NUCLEOTIDE SEQUENCE [LARGE SCALE GENOMIC DNA]</scope>
    <source>
        <strain evidence="4 5">DS2154</strain>
    </source>
</reference>
<keyword evidence="2" id="KW-0732">Signal</keyword>
<evidence type="ECO:0000259" key="3">
    <source>
        <dbReference type="SMART" id="SM00014"/>
    </source>
</evidence>
<feature type="domain" description="Phosphatidic acid phosphatase type 2/haloperoxidase" evidence="3">
    <location>
        <begin position="104"/>
        <end position="214"/>
    </location>
</feature>
<evidence type="ECO:0000256" key="2">
    <source>
        <dbReference type="SAM" id="SignalP"/>
    </source>
</evidence>
<evidence type="ECO:0000313" key="5">
    <source>
        <dbReference type="Proteomes" id="UP001262754"/>
    </source>
</evidence>
<feature type="signal peptide" evidence="2">
    <location>
        <begin position="1"/>
        <end position="25"/>
    </location>
</feature>
<evidence type="ECO:0000313" key="4">
    <source>
        <dbReference type="EMBL" id="MDR6530667.1"/>
    </source>
</evidence>
<accession>A0ABU1MWW9</accession>
<dbReference type="InterPro" id="IPR001011">
    <property type="entry name" value="Acid_Pase_classA_bac"/>
</dbReference>
<dbReference type="PRINTS" id="PR00483">
    <property type="entry name" value="BACPHPHTASE"/>
</dbReference>